<dbReference type="InterPro" id="IPR013766">
    <property type="entry name" value="Thioredoxin_domain"/>
</dbReference>
<dbReference type="GO" id="GO:0045454">
    <property type="term" value="P:cell redox homeostasis"/>
    <property type="evidence" value="ECO:0007669"/>
    <property type="project" value="TreeGrafter"/>
</dbReference>
<evidence type="ECO:0000256" key="8">
    <source>
        <dbReference type="PIRSR" id="PIRSR000077-1"/>
    </source>
</evidence>
<feature type="site" description="Contributes to redox potential value" evidence="8">
    <location>
        <position position="31"/>
    </location>
</feature>
<evidence type="ECO:0000256" key="6">
    <source>
        <dbReference type="NCBIfam" id="TIGR01068"/>
    </source>
</evidence>
<dbReference type="CDD" id="cd02947">
    <property type="entry name" value="TRX_family"/>
    <property type="match status" value="1"/>
</dbReference>
<dbReference type="InterPro" id="IPR036249">
    <property type="entry name" value="Thioredoxin-like_sf"/>
</dbReference>
<keyword evidence="3" id="KW-0249">Electron transport</keyword>
<keyword evidence="2" id="KW-0813">Transport</keyword>
<dbReference type="PANTHER" id="PTHR45663:SF11">
    <property type="entry name" value="GEO12009P1"/>
    <property type="match status" value="1"/>
</dbReference>
<evidence type="ECO:0000256" key="2">
    <source>
        <dbReference type="ARBA" id="ARBA00022448"/>
    </source>
</evidence>
<evidence type="ECO:0000256" key="4">
    <source>
        <dbReference type="ARBA" id="ARBA00023157"/>
    </source>
</evidence>
<evidence type="ECO:0000256" key="7">
    <source>
        <dbReference type="PIRNR" id="PIRNR000077"/>
    </source>
</evidence>
<dbReference type="PROSITE" id="PS00194">
    <property type="entry name" value="THIOREDOXIN_1"/>
    <property type="match status" value="1"/>
</dbReference>
<organism evidence="11 12">
    <name type="scientific">Candidatus Saganbacteria bacterium</name>
    <dbReference type="NCBI Taxonomy" id="2575572"/>
    <lineage>
        <taxon>Bacteria</taxon>
        <taxon>Bacillati</taxon>
        <taxon>Saganbacteria</taxon>
    </lineage>
</organism>
<keyword evidence="4 9" id="KW-1015">Disulfide bond</keyword>
<dbReference type="Pfam" id="PF00085">
    <property type="entry name" value="Thioredoxin"/>
    <property type="match status" value="1"/>
</dbReference>
<dbReference type="EMBL" id="WPAF01000038">
    <property type="protein sequence ID" value="KAF0132964.1"/>
    <property type="molecule type" value="Genomic_DNA"/>
</dbReference>
<dbReference type="Proteomes" id="UP000488506">
    <property type="component" value="Unassembled WGS sequence"/>
</dbReference>
<feature type="disulfide bond" description="Redox-active" evidence="9">
    <location>
        <begin position="30"/>
        <end position="33"/>
    </location>
</feature>
<name>A0A833NRD1_UNCSA</name>
<comment type="caution">
    <text evidence="11">The sequence shown here is derived from an EMBL/GenBank/DDBJ whole genome shotgun (WGS) entry which is preliminary data.</text>
</comment>
<keyword evidence="5 9" id="KW-0676">Redox-active center</keyword>
<dbReference type="FunFam" id="3.40.30.10:FF:000001">
    <property type="entry name" value="Thioredoxin"/>
    <property type="match status" value="1"/>
</dbReference>
<dbReference type="GO" id="GO:0015035">
    <property type="term" value="F:protein-disulfide reductase activity"/>
    <property type="evidence" value="ECO:0007669"/>
    <property type="project" value="UniProtKB-UniRule"/>
</dbReference>
<reference evidence="11 12" key="1">
    <citation type="submission" date="2019-12" db="EMBL/GenBank/DDBJ databases">
        <authorList>
            <person name="Wolfe R."/>
            <person name="Danczak R."/>
            <person name="Wilkins M."/>
        </authorList>
    </citation>
    <scope>NUCLEOTIDE SEQUENCE [LARGE SCALE GENOMIC DNA]</scope>
    <source>
        <strain evidence="11">X2_MaxBin.013</strain>
    </source>
</reference>
<dbReference type="PANTHER" id="PTHR45663">
    <property type="entry name" value="GEO12009P1"/>
    <property type="match status" value="1"/>
</dbReference>
<accession>A0A833NRD1</accession>
<dbReference type="PRINTS" id="PR00421">
    <property type="entry name" value="THIOREDOXIN"/>
</dbReference>
<dbReference type="PROSITE" id="PS51352">
    <property type="entry name" value="THIOREDOXIN_2"/>
    <property type="match status" value="1"/>
</dbReference>
<evidence type="ECO:0000256" key="5">
    <source>
        <dbReference type="ARBA" id="ARBA00023284"/>
    </source>
</evidence>
<proteinExistence type="inferred from homology"/>
<gene>
    <name evidence="11" type="ORF">FD145_1499</name>
</gene>
<evidence type="ECO:0000256" key="1">
    <source>
        <dbReference type="ARBA" id="ARBA00008987"/>
    </source>
</evidence>
<feature type="site" description="Contributes to redox potential value" evidence="8">
    <location>
        <position position="32"/>
    </location>
</feature>
<evidence type="ECO:0000256" key="9">
    <source>
        <dbReference type="PIRSR" id="PIRSR000077-4"/>
    </source>
</evidence>
<evidence type="ECO:0000256" key="3">
    <source>
        <dbReference type="ARBA" id="ARBA00022982"/>
    </source>
</evidence>
<dbReference type="InterPro" id="IPR005746">
    <property type="entry name" value="Thioredoxin"/>
</dbReference>
<dbReference type="AlphaFoldDB" id="A0A833NRD1"/>
<sequence length="106" mass="12113">MAKEISDNDFLMEVENFKGIAFVDFWAPWCGPCKMMAPVFDKMSQKYNSIKFVKVNTTENMKKASEYGVSSIPCIIIFKDGKEADRIVGFQDENSFEQIVKKYSSA</sequence>
<comment type="similarity">
    <text evidence="1 7">Belongs to the thioredoxin family.</text>
</comment>
<feature type="domain" description="Thioredoxin" evidence="10">
    <location>
        <begin position="1"/>
        <end position="105"/>
    </location>
</feature>
<feature type="active site" description="Nucleophile" evidence="8">
    <location>
        <position position="33"/>
    </location>
</feature>
<dbReference type="NCBIfam" id="TIGR01068">
    <property type="entry name" value="thioredoxin"/>
    <property type="match status" value="1"/>
</dbReference>
<feature type="active site" description="Nucleophile" evidence="8">
    <location>
        <position position="30"/>
    </location>
</feature>
<dbReference type="SUPFAM" id="SSF52833">
    <property type="entry name" value="Thioredoxin-like"/>
    <property type="match status" value="1"/>
</dbReference>
<dbReference type="InterPro" id="IPR017937">
    <property type="entry name" value="Thioredoxin_CS"/>
</dbReference>
<evidence type="ECO:0000259" key="10">
    <source>
        <dbReference type="PROSITE" id="PS51352"/>
    </source>
</evidence>
<evidence type="ECO:0000313" key="12">
    <source>
        <dbReference type="Proteomes" id="UP000488506"/>
    </source>
</evidence>
<evidence type="ECO:0000313" key="11">
    <source>
        <dbReference type="EMBL" id="KAF0132964.1"/>
    </source>
</evidence>
<dbReference type="PIRSF" id="PIRSF000077">
    <property type="entry name" value="Thioredoxin"/>
    <property type="match status" value="1"/>
</dbReference>
<dbReference type="Gene3D" id="3.40.30.10">
    <property type="entry name" value="Glutaredoxin"/>
    <property type="match status" value="1"/>
</dbReference>
<protein>
    <recommendedName>
        <fullName evidence="6 7">Thioredoxin</fullName>
    </recommendedName>
</protein>
<feature type="site" description="Deprotonates C-terminal active site Cys" evidence="8">
    <location>
        <position position="24"/>
    </location>
</feature>
<dbReference type="GO" id="GO:0005829">
    <property type="term" value="C:cytosol"/>
    <property type="evidence" value="ECO:0007669"/>
    <property type="project" value="TreeGrafter"/>
</dbReference>